<sequence length="912" mass="97557">MTTESDVLAIVKAFVGEADLDEAIERVHRLDDEPRVRAWLAAGLISTLSRHRPGNTVVAWTERAVVLDGLLKLADSDVLPDDQRRALRAAVGGMNVMRAAAEGSLTDPVQALDDLRKAHGEAPDHPGAVLMTELARQMVTLERDLDSGDEDAYRHAEREFQRIREQAAAQQPELVPHLEFVGRFLHTMAKADSPREQMALLLTECAPMLDDLPLDGPLRAAFDDMRAMAQGLGPSVVPGQIVPEPGADPMAELAERARQPGITPALRANLLLAAGGASLQEWKAVDAARITRGLECYREAAELAVRGRKDWFLAVTGAAMALWRRHEVTNNPADLRAAEEILQDARDVAGDPQHASWNLVNTMLSEIERLLGKDGVETALATVRGVAWRVLRQSDAAAARRVAEEAVEDTVRSARRSLIDGDPATAIRVLDGGRALMLFAATEFRDVENRLLAAGRPDLADRWRAAEDDDGRDRLPTSLRYEVLSVFAQRSGLLDTPDLAEIRSALRAVDADALVYLLPADGITPGFAVMAAAHAAPSYIPLPGLAVDGDSDVNRYLGSLARRDADPAGPDAGADSAGRDADPAEPDPGADLTGSLDAVSDWAWRAAIGPLVEQYLPTLPAPAGDRPRRLVLVPMGELALIPWQAARRGDGVPALRLAAFSQTASARMLCRSAQAAPVPLTPVGLVVGDPDTGVRWQALAGARIEAFAVHQAFYRAGKYVGRRADGSASPAGAGSVQQVRDWLADPRPAAGAMLHLACHGVVESGGPAPTSYLLLADGGRLTAEEIVALLLDTPQRAIGLAVLAACHTGRSVHGYDEAYSLGTAFLAGGVRSVLSAQWAVPDAATSALMFMFHHHLVAGRLPAWEALRRAQLWMLDADREAPATMPAALRRRLSGADLARTEAWAGFIHLGR</sequence>
<dbReference type="Pfam" id="PF12770">
    <property type="entry name" value="CHAT"/>
    <property type="match status" value="1"/>
</dbReference>
<organism evidence="3 4">
    <name type="scientific">Catenulispora subtropica</name>
    <dbReference type="NCBI Taxonomy" id="450798"/>
    <lineage>
        <taxon>Bacteria</taxon>
        <taxon>Bacillati</taxon>
        <taxon>Actinomycetota</taxon>
        <taxon>Actinomycetes</taxon>
        <taxon>Catenulisporales</taxon>
        <taxon>Catenulisporaceae</taxon>
        <taxon>Catenulispora</taxon>
    </lineage>
</organism>
<reference evidence="3 4" key="1">
    <citation type="journal article" date="2019" name="Int. J. Syst. Evol. Microbiol.">
        <title>The Global Catalogue of Microorganisms (GCM) 10K type strain sequencing project: providing services to taxonomists for standard genome sequencing and annotation.</title>
        <authorList>
            <consortium name="The Broad Institute Genomics Platform"/>
            <consortium name="The Broad Institute Genome Sequencing Center for Infectious Disease"/>
            <person name="Wu L."/>
            <person name="Ma J."/>
        </authorList>
    </citation>
    <scope>NUCLEOTIDE SEQUENCE [LARGE SCALE GENOMIC DNA]</scope>
    <source>
        <strain evidence="3 4">JCM 16013</strain>
    </source>
</reference>
<feature type="domain" description="CHAT" evidence="2">
    <location>
        <begin position="600"/>
        <end position="911"/>
    </location>
</feature>
<dbReference type="RefSeq" id="WP_344661712.1">
    <property type="nucleotide sequence ID" value="NZ_BAAAQM010000058.1"/>
</dbReference>
<protein>
    <recommendedName>
        <fullName evidence="2">CHAT domain-containing protein</fullName>
    </recommendedName>
</protein>
<gene>
    <name evidence="3" type="ORF">GCM10009838_72630</name>
</gene>
<accession>A0ABN2T2T8</accession>
<evidence type="ECO:0000313" key="3">
    <source>
        <dbReference type="EMBL" id="GAA1996894.1"/>
    </source>
</evidence>
<proteinExistence type="predicted"/>
<evidence type="ECO:0000313" key="4">
    <source>
        <dbReference type="Proteomes" id="UP001499854"/>
    </source>
</evidence>
<comment type="caution">
    <text evidence="3">The sequence shown here is derived from an EMBL/GenBank/DDBJ whole genome shotgun (WGS) entry which is preliminary data.</text>
</comment>
<dbReference type="Proteomes" id="UP001499854">
    <property type="component" value="Unassembled WGS sequence"/>
</dbReference>
<evidence type="ECO:0000259" key="2">
    <source>
        <dbReference type="Pfam" id="PF12770"/>
    </source>
</evidence>
<evidence type="ECO:0000256" key="1">
    <source>
        <dbReference type="SAM" id="MobiDB-lite"/>
    </source>
</evidence>
<keyword evidence="4" id="KW-1185">Reference proteome</keyword>
<feature type="compositionally biased region" description="Low complexity" evidence="1">
    <location>
        <begin position="567"/>
        <end position="576"/>
    </location>
</feature>
<feature type="region of interest" description="Disordered" evidence="1">
    <location>
        <begin position="561"/>
        <end position="593"/>
    </location>
</feature>
<dbReference type="EMBL" id="BAAAQM010000058">
    <property type="protein sequence ID" value="GAA1996894.1"/>
    <property type="molecule type" value="Genomic_DNA"/>
</dbReference>
<name>A0ABN2T2T8_9ACTN</name>
<dbReference type="InterPro" id="IPR024983">
    <property type="entry name" value="CHAT_dom"/>
</dbReference>